<reference evidence="1 2" key="1">
    <citation type="journal article" date="2015" name="Genome Biol. Evol.">
        <title>Comparative Genomics of a Bacterivorous Green Alga Reveals Evolutionary Causalities and Consequences of Phago-Mixotrophic Mode of Nutrition.</title>
        <authorList>
            <person name="Burns J.A."/>
            <person name="Paasch A."/>
            <person name="Narechania A."/>
            <person name="Kim E."/>
        </authorList>
    </citation>
    <scope>NUCLEOTIDE SEQUENCE [LARGE SCALE GENOMIC DNA]</scope>
    <source>
        <strain evidence="1 2">PLY_AMNH</strain>
    </source>
</reference>
<dbReference type="AlphaFoldDB" id="A0AAE0G412"/>
<evidence type="ECO:0000313" key="1">
    <source>
        <dbReference type="EMBL" id="KAK3271181.1"/>
    </source>
</evidence>
<organism evidence="1 2">
    <name type="scientific">Cymbomonas tetramitiformis</name>
    <dbReference type="NCBI Taxonomy" id="36881"/>
    <lineage>
        <taxon>Eukaryota</taxon>
        <taxon>Viridiplantae</taxon>
        <taxon>Chlorophyta</taxon>
        <taxon>Pyramimonadophyceae</taxon>
        <taxon>Pyramimonadales</taxon>
        <taxon>Pyramimonadaceae</taxon>
        <taxon>Cymbomonas</taxon>
    </lineage>
</organism>
<dbReference type="Proteomes" id="UP001190700">
    <property type="component" value="Unassembled WGS sequence"/>
</dbReference>
<accession>A0AAE0G412</accession>
<protein>
    <submittedName>
        <fullName evidence="1">Uncharacterized protein</fullName>
    </submittedName>
</protein>
<gene>
    <name evidence="1" type="ORF">CYMTET_20456</name>
</gene>
<dbReference type="EMBL" id="LGRX02009960">
    <property type="protein sequence ID" value="KAK3271181.1"/>
    <property type="molecule type" value="Genomic_DNA"/>
</dbReference>
<keyword evidence="2" id="KW-1185">Reference proteome</keyword>
<name>A0AAE0G412_9CHLO</name>
<evidence type="ECO:0000313" key="2">
    <source>
        <dbReference type="Proteomes" id="UP001190700"/>
    </source>
</evidence>
<proteinExistence type="predicted"/>
<comment type="caution">
    <text evidence="1">The sequence shown here is derived from an EMBL/GenBank/DDBJ whole genome shotgun (WGS) entry which is preliminary data.</text>
</comment>
<sequence>MEKDKALGKEREYHGYMDCPYGGKREHAGSAAAFCIPAGDCEEDAYTLAVCYAIQQASDSGASAFAATLCVSTARQR</sequence>